<sequence length="116" mass="13294">MKRRTTYRKRAAKQFAAFLLTILFLAIPLVQTLHSHHASNLFSKNNTEKSFTDTSEKCLICEYTAEIKGKQILMSYPPVLDIPTQVCTELNSFVYTRIYKFTLQNFSNKGPPSLLA</sequence>
<reference evidence="1 2" key="1">
    <citation type="submission" date="2018-06" db="EMBL/GenBank/DDBJ databases">
        <title>Pedobacter endophyticus sp. nov., an endophytic bacterium isolated from a leaf of Triticum aestivum.</title>
        <authorList>
            <person name="Zhang L."/>
        </authorList>
    </citation>
    <scope>NUCLEOTIDE SEQUENCE [LARGE SCALE GENOMIC DNA]</scope>
    <source>
        <strain evidence="1 2">CM134L-2</strain>
    </source>
</reference>
<keyword evidence="2" id="KW-1185">Reference proteome</keyword>
<evidence type="ECO:0000313" key="1">
    <source>
        <dbReference type="EMBL" id="RWU10581.1"/>
    </source>
</evidence>
<proteinExistence type="predicted"/>
<organism evidence="1 2">
    <name type="scientific">Pedobacter chitinilyticus</name>
    <dbReference type="NCBI Taxonomy" id="2233776"/>
    <lineage>
        <taxon>Bacteria</taxon>
        <taxon>Pseudomonadati</taxon>
        <taxon>Bacteroidota</taxon>
        <taxon>Sphingobacteriia</taxon>
        <taxon>Sphingobacteriales</taxon>
        <taxon>Sphingobacteriaceae</taxon>
        <taxon>Pedobacter</taxon>
    </lineage>
</organism>
<dbReference type="EMBL" id="SAYW01000001">
    <property type="protein sequence ID" value="RWU10581.1"/>
    <property type="molecule type" value="Genomic_DNA"/>
</dbReference>
<accession>A0A3S3PDR0</accession>
<gene>
    <name evidence="1" type="ORF">DPV69_04375</name>
</gene>
<name>A0A3S3PDR0_9SPHI</name>
<dbReference type="AlphaFoldDB" id="A0A3S3PDR0"/>
<evidence type="ECO:0000313" key="2">
    <source>
        <dbReference type="Proteomes" id="UP000284120"/>
    </source>
</evidence>
<dbReference type="OrthoDB" id="679620at2"/>
<protein>
    <submittedName>
        <fullName evidence="1">Uncharacterized protein</fullName>
    </submittedName>
</protein>
<comment type="caution">
    <text evidence="1">The sequence shown here is derived from an EMBL/GenBank/DDBJ whole genome shotgun (WGS) entry which is preliminary data.</text>
</comment>
<dbReference type="Proteomes" id="UP000284120">
    <property type="component" value="Unassembled WGS sequence"/>
</dbReference>
<dbReference type="RefSeq" id="WP_113646068.1">
    <property type="nucleotide sequence ID" value="NZ_QMHN01000001.1"/>
</dbReference>